<dbReference type="VEuPathDB" id="VectorBase:GPAI016902"/>
<sequence>MILHIFFQVSATAKLEAKYKERDNRPRMVGIPKLGELLQEVNSISEECSQIDEGSQPETDDLPEFPESDYEIYSECEN</sequence>
<organism evidence="2 3">
    <name type="scientific">Glossina pallidipes</name>
    <name type="common">Tsetse fly</name>
    <dbReference type="NCBI Taxonomy" id="7398"/>
    <lineage>
        <taxon>Eukaryota</taxon>
        <taxon>Metazoa</taxon>
        <taxon>Ecdysozoa</taxon>
        <taxon>Arthropoda</taxon>
        <taxon>Hexapoda</taxon>
        <taxon>Insecta</taxon>
        <taxon>Pterygota</taxon>
        <taxon>Neoptera</taxon>
        <taxon>Endopterygota</taxon>
        <taxon>Diptera</taxon>
        <taxon>Brachycera</taxon>
        <taxon>Muscomorpha</taxon>
        <taxon>Hippoboscoidea</taxon>
        <taxon>Glossinidae</taxon>
        <taxon>Glossina</taxon>
    </lineage>
</organism>
<dbReference type="AlphaFoldDB" id="A0A1A9ZJL5"/>
<keyword evidence="3" id="KW-1185">Reference proteome</keyword>
<evidence type="ECO:0000313" key="3">
    <source>
        <dbReference type="Proteomes" id="UP000092445"/>
    </source>
</evidence>
<reference evidence="2" key="2">
    <citation type="submission" date="2020-05" db="UniProtKB">
        <authorList>
            <consortium name="EnsemblMetazoa"/>
        </authorList>
    </citation>
    <scope>IDENTIFICATION</scope>
    <source>
        <strain evidence="2">IAEA</strain>
    </source>
</reference>
<dbReference type="EnsemblMetazoa" id="GPAI016902-RA">
    <property type="protein sequence ID" value="GPAI016902-PA"/>
    <property type="gene ID" value="GPAI016902"/>
</dbReference>
<proteinExistence type="predicted"/>
<feature type="region of interest" description="Disordered" evidence="1">
    <location>
        <begin position="46"/>
        <end position="78"/>
    </location>
</feature>
<evidence type="ECO:0000313" key="2">
    <source>
        <dbReference type="EnsemblMetazoa" id="GPAI016902-PA"/>
    </source>
</evidence>
<reference evidence="3" key="1">
    <citation type="submission" date="2014-03" db="EMBL/GenBank/DDBJ databases">
        <authorList>
            <person name="Aksoy S."/>
            <person name="Warren W."/>
            <person name="Wilson R.K."/>
        </authorList>
    </citation>
    <scope>NUCLEOTIDE SEQUENCE [LARGE SCALE GENOMIC DNA]</scope>
    <source>
        <strain evidence="3">IAEA</strain>
    </source>
</reference>
<protein>
    <submittedName>
        <fullName evidence="2">Uncharacterized protein</fullName>
    </submittedName>
</protein>
<accession>A0A1A9ZJL5</accession>
<dbReference type="Proteomes" id="UP000092445">
    <property type="component" value="Unassembled WGS sequence"/>
</dbReference>
<name>A0A1A9ZJL5_GLOPL</name>
<feature type="compositionally biased region" description="Polar residues" evidence="1">
    <location>
        <begin position="46"/>
        <end position="57"/>
    </location>
</feature>
<feature type="compositionally biased region" description="Acidic residues" evidence="1">
    <location>
        <begin position="58"/>
        <end position="78"/>
    </location>
</feature>
<evidence type="ECO:0000256" key="1">
    <source>
        <dbReference type="SAM" id="MobiDB-lite"/>
    </source>
</evidence>